<evidence type="ECO:0000313" key="1">
    <source>
        <dbReference type="EMBL" id="NAG22382.1"/>
    </source>
</evidence>
<protein>
    <submittedName>
        <fullName evidence="1">Uncharacterized protein</fullName>
    </submittedName>
</protein>
<organism evidence="1 2">
    <name type="scientific">Escherichia coli</name>
    <dbReference type="NCBI Taxonomy" id="562"/>
    <lineage>
        <taxon>Bacteria</taxon>
        <taxon>Pseudomonadati</taxon>
        <taxon>Pseudomonadota</taxon>
        <taxon>Gammaproteobacteria</taxon>
        <taxon>Enterobacterales</taxon>
        <taxon>Enterobacteriaceae</taxon>
        <taxon>Escherichia</taxon>
    </lineage>
</organism>
<sequence>MPKLRIYFSDFFNVSPEKIKEYGAFNISLINDLPLFIDPFLLFNNEKYIDLHQGIIKYVSFLRDRSQNGELNRGLIKSWFLFPEVKQNWLGYSMVGNGGSGLGIDFANSLITSFSSILKNFGKEEITEGSHLEKLCLIKEGVGKDSISDFTTNLIKSFLLKYTEDFSKENIDSKYLSEHLVPKVEFNYETRSWMSKKFTLPTYAGDYVLLTPRDILTKDETWINRNEMIEDFRDICESIPNDQLRGQLSDYFNRCLPDSPKKKERESAADLTIKNYPSFIDYYIRYKEQNSGGAKRDSNAKVSETEQRYIEAVQLLVDTIFNKHQEFFSSKDDTFEEAYKRVCYLKQVIENNDGYKVFYLNGVPIKREADLQLMFRLTWFASISDVNSEVNNGRGPVDYKISRGSKDKTLVEFKLASNSKLKQNLANQVKVYEAANETKKSIKVILYFTDRELSGLFKTFKELGIKEGKDLVLIDARPNKVSASNVK</sequence>
<name>A0A5D1NNC6_ECOLX</name>
<dbReference type="RefSeq" id="WP_001572310.1">
    <property type="nucleotide sequence ID" value="NZ_BFLC01000100.1"/>
</dbReference>
<gene>
    <name evidence="1" type="ORF">GUC01_25935</name>
</gene>
<dbReference type="AlphaFoldDB" id="A0A5D1NNC6"/>
<accession>A0A5D1NNC6</accession>
<comment type="caution">
    <text evidence="1">The sequence shown here is derived from an EMBL/GenBank/DDBJ whole genome shotgun (WGS) entry which is preliminary data.</text>
</comment>
<evidence type="ECO:0000313" key="2">
    <source>
        <dbReference type="Proteomes" id="UP000475070"/>
    </source>
</evidence>
<dbReference type="Proteomes" id="UP000475070">
    <property type="component" value="Unassembled WGS sequence"/>
</dbReference>
<reference evidence="1 2" key="1">
    <citation type="journal article" date="2019" name="Nat. Med.">
        <title>A library of human gut bacterial isolates paired with longitudinal multiomics data enables mechanistic microbiome research.</title>
        <authorList>
            <person name="Poyet M."/>
            <person name="Groussin M."/>
            <person name="Gibbons S.M."/>
            <person name="Avila-Pacheco J."/>
            <person name="Jiang X."/>
            <person name="Kearney S.M."/>
            <person name="Perrotta A.R."/>
            <person name="Berdy B."/>
            <person name="Zhao S."/>
            <person name="Lieberman T.D."/>
            <person name="Swanson P.K."/>
            <person name="Smith M."/>
            <person name="Roesemann S."/>
            <person name="Alexander J.E."/>
            <person name="Rich S.A."/>
            <person name="Livny J."/>
            <person name="Vlamakis H."/>
            <person name="Clish C."/>
            <person name="Bullock K."/>
            <person name="Deik A."/>
            <person name="Scott J."/>
            <person name="Pierce K.A."/>
            <person name="Xavier R.J."/>
            <person name="Alm E.J."/>
        </authorList>
    </citation>
    <scope>NUCLEOTIDE SEQUENCE [LARGE SCALE GENOMIC DNA]</scope>
    <source>
        <strain evidence="1 2">BIOML-A112</strain>
    </source>
</reference>
<dbReference type="EMBL" id="WXKQ01000095">
    <property type="protein sequence ID" value="NAG22382.1"/>
    <property type="molecule type" value="Genomic_DNA"/>
</dbReference>
<proteinExistence type="predicted"/>